<keyword evidence="4" id="KW-1185">Reference proteome</keyword>
<feature type="transmembrane region" description="Helical" evidence="1">
    <location>
        <begin position="148"/>
        <end position="166"/>
    </location>
</feature>
<name>A0A1E3VUJ4_9HYPH</name>
<evidence type="ECO:0000313" key="4">
    <source>
        <dbReference type="Proteomes" id="UP000094172"/>
    </source>
</evidence>
<dbReference type="InterPro" id="IPR025509">
    <property type="entry name" value="DUF4396"/>
</dbReference>
<feature type="domain" description="DUF4396" evidence="2">
    <location>
        <begin position="72"/>
        <end position="208"/>
    </location>
</feature>
<reference evidence="3 4" key="1">
    <citation type="journal article" date="2016" name="Environ. Microbiol.">
        <title>New Methyloceanibacter diversity from North Sea sediments includes methanotroph containing solely the soluble methane monooxygenase.</title>
        <authorList>
            <person name="Vekeman B."/>
            <person name="Kerckhof F.M."/>
            <person name="Cremers G."/>
            <person name="de Vos P."/>
            <person name="Vandamme P."/>
            <person name="Boon N."/>
            <person name="Op den Camp H.J."/>
            <person name="Heylen K."/>
        </authorList>
    </citation>
    <scope>NUCLEOTIDE SEQUENCE [LARGE SCALE GENOMIC DNA]</scope>
    <source>
        <strain evidence="3 4">R-67176</strain>
    </source>
</reference>
<keyword evidence="1" id="KW-1133">Transmembrane helix</keyword>
<feature type="transmembrane region" description="Helical" evidence="1">
    <location>
        <begin position="37"/>
        <end position="56"/>
    </location>
</feature>
<proteinExistence type="predicted"/>
<gene>
    <name evidence="3" type="ORF">AUC70_13165</name>
</gene>
<protein>
    <recommendedName>
        <fullName evidence="2">DUF4396 domain-containing protein</fullName>
    </recommendedName>
</protein>
<feature type="transmembrane region" description="Helical" evidence="1">
    <location>
        <begin position="266"/>
        <end position="287"/>
    </location>
</feature>
<dbReference type="Proteomes" id="UP000094172">
    <property type="component" value="Unassembled WGS sequence"/>
</dbReference>
<feature type="transmembrane region" description="Helical" evidence="1">
    <location>
        <begin position="178"/>
        <end position="198"/>
    </location>
</feature>
<comment type="caution">
    <text evidence="3">The sequence shown here is derived from an EMBL/GenBank/DDBJ whole genome shotgun (WGS) entry which is preliminary data.</text>
</comment>
<dbReference type="Pfam" id="PF14342">
    <property type="entry name" value="DUF4396"/>
    <property type="match status" value="1"/>
</dbReference>
<keyword evidence="1" id="KW-0812">Transmembrane</keyword>
<feature type="transmembrane region" description="Helical" evidence="1">
    <location>
        <begin position="6"/>
        <end position="25"/>
    </location>
</feature>
<dbReference type="EMBL" id="LPWE01000002">
    <property type="protein sequence ID" value="ODR97204.1"/>
    <property type="molecule type" value="Genomic_DNA"/>
</dbReference>
<dbReference type="STRING" id="1774970.AUC70_13165"/>
<evidence type="ECO:0000313" key="3">
    <source>
        <dbReference type="EMBL" id="ODR97204.1"/>
    </source>
</evidence>
<organism evidence="3 4">
    <name type="scientific">Methyloceanibacter stevinii</name>
    <dbReference type="NCBI Taxonomy" id="1774970"/>
    <lineage>
        <taxon>Bacteria</taxon>
        <taxon>Pseudomonadati</taxon>
        <taxon>Pseudomonadota</taxon>
        <taxon>Alphaproteobacteria</taxon>
        <taxon>Hyphomicrobiales</taxon>
        <taxon>Hyphomicrobiaceae</taxon>
        <taxon>Methyloceanibacter</taxon>
    </lineage>
</organism>
<dbReference type="RefSeq" id="WP_069443202.1">
    <property type="nucleotide sequence ID" value="NZ_LPWE01000002.1"/>
</dbReference>
<evidence type="ECO:0000256" key="1">
    <source>
        <dbReference type="SAM" id="Phobius"/>
    </source>
</evidence>
<accession>A0A1E3VUJ4</accession>
<feature type="transmembrane region" description="Helical" evidence="1">
    <location>
        <begin position="76"/>
        <end position="103"/>
    </location>
</feature>
<evidence type="ECO:0000259" key="2">
    <source>
        <dbReference type="Pfam" id="PF14342"/>
    </source>
</evidence>
<dbReference type="AlphaFoldDB" id="A0A1E3VUJ4"/>
<keyword evidence="1" id="KW-0472">Membrane</keyword>
<sequence length="288" mass="31028">MLIDGVVLLWFILTVLSLIFVAIDIRSTPENPVMKWAFVLFTAYSGPFGAFLYVLGCREPLPGLHERYVTARWRQALGSTMHCAAGDGVGILVGAVIGALVALPLMVDFALEYVLGFAFGWTIFQALFMGEMFGTYWKALKGTFTSEFLSMNCLMGGMLPVSALAFQGNPDAHDPTQALFWFRMSLALMVGALVAYPMNYWLVAHHLKHGMLTVRPAGSGADSGGMEGMDMPKEAGTDSKMASMSMADKMKAAESGSALHKPNPPVWVMGAVSLAVLALGIVITLIFA</sequence>
<feature type="transmembrane region" description="Helical" evidence="1">
    <location>
        <begin position="110"/>
        <end position="128"/>
    </location>
</feature>